<dbReference type="EMBL" id="MU151124">
    <property type="protein sequence ID" value="KAF9449638.1"/>
    <property type="molecule type" value="Genomic_DNA"/>
</dbReference>
<gene>
    <name evidence="1" type="ORF">P691DRAFT_812049</name>
</gene>
<keyword evidence="2" id="KW-1185">Reference proteome</keyword>
<proteinExistence type="predicted"/>
<dbReference type="Proteomes" id="UP000807342">
    <property type="component" value="Unassembled WGS sequence"/>
</dbReference>
<comment type="caution">
    <text evidence="1">The sequence shown here is derived from an EMBL/GenBank/DDBJ whole genome shotgun (WGS) entry which is preliminary data.</text>
</comment>
<dbReference type="AlphaFoldDB" id="A0A9P5XEQ4"/>
<name>A0A9P5XEQ4_9AGAR</name>
<evidence type="ECO:0000313" key="1">
    <source>
        <dbReference type="EMBL" id="KAF9449638.1"/>
    </source>
</evidence>
<evidence type="ECO:0000313" key="2">
    <source>
        <dbReference type="Proteomes" id="UP000807342"/>
    </source>
</evidence>
<sequence length="81" mass="9379">MSPDQFTPPDSNIPERAAALAKAWTPMFAEDAPNRRWLHYGSQKLFYVPADDEIYRPNIHHWMYGLKAQKESEGGDLNELF</sequence>
<reference evidence="1" key="1">
    <citation type="submission" date="2020-11" db="EMBL/GenBank/DDBJ databases">
        <authorList>
            <consortium name="DOE Joint Genome Institute"/>
            <person name="Ahrendt S."/>
            <person name="Riley R."/>
            <person name="Andreopoulos W."/>
            <person name="Labutti K."/>
            <person name="Pangilinan J."/>
            <person name="Ruiz-Duenas F.J."/>
            <person name="Barrasa J.M."/>
            <person name="Sanchez-Garcia M."/>
            <person name="Camarero S."/>
            <person name="Miyauchi S."/>
            <person name="Serrano A."/>
            <person name="Linde D."/>
            <person name="Babiker R."/>
            <person name="Drula E."/>
            <person name="Ayuso-Fernandez I."/>
            <person name="Pacheco R."/>
            <person name="Padilla G."/>
            <person name="Ferreira P."/>
            <person name="Barriuso J."/>
            <person name="Kellner H."/>
            <person name="Castanera R."/>
            <person name="Alfaro M."/>
            <person name="Ramirez L."/>
            <person name="Pisabarro A.G."/>
            <person name="Kuo A."/>
            <person name="Tritt A."/>
            <person name="Lipzen A."/>
            <person name="He G."/>
            <person name="Yan M."/>
            <person name="Ng V."/>
            <person name="Cullen D."/>
            <person name="Martin F."/>
            <person name="Rosso M.-N."/>
            <person name="Henrissat B."/>
            <person name="Hibbett D."/>
            <person name="Martinez A.T."/>
            <person name="Grigoriev I.V."/>
        </authorList>
    </citation>
    <scope>NUCLEOTIDE SEQUENCE</scope>
    <source>
        <strain evidence="1">MF-IS2</strain>
    </source>
</reference>
<protein>
    <submittedName>
        <fullName evidence="1">Uncharacterized protein</fullName>
    </submittedName>
</protein>
<organism evidence="1 2">
    <name type="scientific">Macrolepiota fuliginosa MF-IS2</name>
    <dbReference type="NCBI Taxonomy" id="1400762"/>
    <lineage>
        <taxon>Eukaryota</taxon>
        <taxon>Fungi</taxon>
        <taxon>Dikarya</taxon>
        <taxon>Basidiomycota</taxon>
        <taxon>Agaricomycotina</taxon>
        <taxon>Agaricomycetes</taxon>
        <taxon>Agaricomycetidae</taxon>
        <taxon>Agaricales</taxon>
        <taxon>Agaricineae</taxon>
        <taxon>Agaricaceae</taxon>
        <taxon>Macrolepiota</taxon>
    </lineage>
</organism>
<accession>A0A9P5XEQ4</accession>